<comment type="similarity">
    <text evidence="2 3">Belongs to the peptidase S26 family.</text>
</comment>
<gene>
    <name evidence="5" type="primary">lepB</name>
    <name evidence="5" type="ORF">IAD25_04110</name>
</gene>
<keyword evidence="3" id="KW-0645">Protease</keyword>
<sequence length="182" mass="20101">MSSSAANQQAYGRRRKSPYMVAIVLAMVMFILVAPEVNDGDAMSPTINDGQILVVSKTSYSQNRGIPERDQLVILEKNATNAQKVSDDNIIARVAGLPGETVEIKDGKVYIDGKEYITENGIEGSDGEMSVTLTEDEVFLLCDNREEYIDSRNEKLGPVNMRDIKGNVLFCVWPFSRFGGID</sequence>
<dbReference type="AlphaFoldDB" id="A0A9D1N677"/>
<keyword evidence="3" id="KW-0472">Membrane</keyword>
<dbReference type="GO" id="GO:0009003">
    <property type="term" value="F:signal peptidase activity"/>
    <property type="evidence" value="ECO:0007669"/>
    <property type="project" value="UniProtKB-EC"/>
</dbReference>
<evidence type="ECO:0000256" key="1">
    <source>
        <dbReference type="ARBA" id="ARBA00004401"/>
    </source>
</evidence>
<name>A0A9D1N677_9FIRM</name>
<comment type="caution">
    <text evidence="5">The sequence shown here is derived from an EMBL/GenBank/DDBJ whole genome shotgun (WGS) entry which is preliminary data.</text>
</comment>
<reference evidence="5" key="2">
    <citation type="journal article" date="2021" name="PeerJ">
        <title>Extensive microbial diversity within the chicken gut microbiome revealed by metagenomics and culture.</title>
        <authorList>
            <person name="Gilroy R."/>
            <person name="Ravi A."/>
            <person name="Getino M."/>
            <person name="Pursley I."/>
            <person name="Horton D.L."/>
            <person name="Alikhan N.F."/>
            <person name="Baker D."/>
            <person name="Gharbi K."/>
            <person name="Hall N."/>
            <person name="Watson M."/>
            <person name="Adriaenssens E.M."/>
            <person name="Foster-Nyarko E."/>
            <person name="Jarju S."/>
            <person name="Secka A."/>
            <person name="Antonio M."/>
            <person name="Oren A."/>
            <person name="Chaudhuri R.R."/>
            <person name="La Ragione R."/>
            <person name="Hildebrand F."/>
            <person name="Pallen M.J."/>
        </authorList>
    </citation>
    <scope>NUCLEOTIDE SEQUENCE</scope>
    <source>
        <strain evidence="5">ChiSjej4B22-8349</strain>
    </source>
</reference>
<proteinExistence type="inferred from homology"/>
<dbReference type="GO" id="GO:0005886">
    <property type="term" value="C:plasma membrane"/>
    <property type="evidence" value="ECO:0007669"/>
    <property type="project" value="UniProtKB-SubCell"/>
</dbReference>
<dbReference type="PANTHER" id="PTHR43390">
    <property type="entry name" value="SIGNAL PEPTIDASE I"/>
    <property type="match status" value="1"/>
</dbReference>
<protein>
    <recommendedName>
        <fullName evidence="3">Signal peptidase I</fullName>
        <ecNumber evidence="3">3.4.21.89</ecNumber>
    </recommendedName>
</protein>
<keyword evidence="3" id="KW-1133">Transmembrane helix</keyword>
<dbReference type="Pfam" id="PF10502">
    <property type="entry name" value="Peptidase_S26"/>
    <property type="match status" value="1"/>
</dbReference>
<comment type="subcellular location">
    <subcellularLocation>
        <location evidence="1">Cell membrane</location>
        <topology evidence="1">Single-pass type II membrane protein</topology>
    </subcellularLocation>
    <subcellularLocation>
        <location evidence="3">Membrane</location>
        <topology evidence="3">Single-pass type II membrane protein</topology>
    </subcellularLocation>
</comment>
<dbReference type="EC" id="3.4.21.89" evidence="3"/>
<dbReference type="NCBIfam" id="TIGR02227">
    <property type="entry name" value="sigpep_I_bact"/>
    <property type="match status" value="1"/>
</dbReference>
<dbReference type="InterPro" id="IPR036286">
    <property type="entry name" value="LexA/Signal_pep-like_sf"/>
</dbReference>
<dbReference type="GO" id="GO:0006465">
    <property type="term" value="P:signal peptide processing"/>
    <property type="evidence" value="ECO:0007669"/>
    <property type="project" value="InterPro"/>
</dbReference>
<evidence type="ECO:0000313" key="6">
    <source>
        <dbReference type="Proteomes" id="UP000824130"/>
    </source>
</evidence>
<evidence type="ECO:0000256" key="3">
    <source>
        <dbReference type="RuleBase" id="RU362042"/>
    </source>
</evidence>
<evidence type="ECO:0000256" key="2">
    <source>
        <dbReference type="ARBA" id="ARBA00009370"/>
    </source>
</evidence>
<dbReference type="EMBL" id="DVOB01000089">
    <property type="protein sequence ID" value="HIU95878.1"/>
    <property type="molecule type" value="Genomic_DNA"/>
</dbReference>
<comment type="catalytic activity">
    <reaction evidence="3">
        <text>Cleavage of hydrophobic, N-terminal signal or leader sequences from secreted and periplasmic proteins.</text>
        <dbReference type="EC" id="3.4.21.89"/>
    </reaction>
</comment>
<keyword evidence="3" id="KW-0812">Transmembrane</keyword>
<keyword evidence="3 5" id="KW-0378">Hydrolase</keyword>
<dbReference type="PANTHER" id="PTHR43390:SF1">
    <property type="entry name" value="CHLOROPLAST PROCESSING PEPTIDASE"/>
    <property type="match status" value="1"/>
</dbReference>
<dbReference type="InterPro" id="IPR000223">
    <property type="entry name" value="Pept_S26A_signal_pept_1"/>
</dbReference>
<organism evidence="5 6">
    <name type="scientific">Candidatus Allocopromorpha excrementipullorum</name>
    <dbReference type="NCBI Taxonomy" id="2840743"/>
    <lineage>
        <taxon>Bacteria</taxon>
        <taxon>Bacillati</taxon>
        <taxon>Bacillota</taxon>
        <taxon>Clostridia</taxon>
        <taxon>Eubacteriales</taxon>
        <taxon>Eubacteriaceae</taxon>
        <taxon>Eubacteriaceae incertae sedis</taxon>
        <taxon>Candidatus Allocopromorpha</taxon>
    </lineage>
</organism>
<dbReference type="InterPro" id="IPR019533">
    <property type="entry name" value="Peptidase_S26"/>
</dbReference>
<dbReference type="CDD" id="cd06530">
    <property type="entry name" value="S26_SPase_I"/>
    <property type="match status" value="1"/>
</dbReference>
<feature type="transmembrane region" description="Helical" evidence="3">
    <location>
        <begin position="18"/>
        <end position="35"/>
    </location>
</feature>
<reference evidence="5" key="1">
    <citation type="submission" date="2020-10" db="EMBL/GenBank/DDBJ databases">
        <authorList>
            <person name="Gilroy R."/>
        </authorList>
    </citation>
    <scope>NUCLEOTIDE SEQUENCE</scope>
    <source>
        <strain evidence="5">ChiSjej4B22-8349</strain>
    </source>
</reference>
<dbReference type="GO" id="GO:0004252">
    <property type="term" value="F:serine-type endopeptidase activity"/>
    <property type="evidence" value="ECO:0007669"/>
    <property type="project" value="InterPro"/>
</dbReference>
<evidence type="ECO:0000313" key="5">
    <source>
        <dbReference type="EMBL" id="HIU95878.1"/>
    </source>
</evidence>
<dbReference type="Gene3D" id="2.10.109.10">
    <property type="entry name" value="Umud Fragment, subunit A"/>
    <property type="match status" value="1"/>
</dbReference>
<dbReference type="SUPFAM" id="SSF51306">
    <property type="entry name" value="LexA/Signal peptidase"/>
    <property type="match status" value="1"/>
</dbReference>
<dbReference type="PRINTS" id="PR00727">
    <property type="entry name" value="LEADERPTASE"/>
</dbReference>
<feature type="domain" description="Peptidase S26" evidence="4">
    <location>
        <begin position="20"/>
        <end position="173"/>
    </location>
</feature>
<evidence type="ECO:0000259" key="4">
    <source>
        <dbReference type="Pfam" id="PF10502"/>
    </source>
</evidence>
<dbReference type="Proteomes" id="UP000824130">
    <property type="component" value="Unassembled WGS sequence"/>
</dbReference>
<accession>A0A9D1N677</accession>